<dbReference type="InterPro" id="IPR018656">
    <property type="entry name" value="DUF2087"/>
</dbReference>
<evidence type="ECO:0000313" key="3">
    <source>
        <dbReference type="Proteomes" id="UP000198741"/>
    </source>
</evidence>
<dbReference type="STRING" id="1090615.SAMN04515671_3343"/>
<keyword evidence="3" id="KW-1185">Reference proteome</keyword>
<sequence>MGTDDLRRAAEAQREVVRQRYFDQDGRLHTMPRKQSRKLAVLDLIAGRFIPGVHYLEVEVNRELIGLYDDYVSLRRALIDFGFMDRADGRYWRSGGTVEV</sequence>
<dbReference type="EMBL" id="LT629710">
    <property type="protein sequence ID" value="SDP23075.1"/>
    <property type="molecule type" value="Genomic_DNA"/>
</dbReference>
<accession>A0A1H0R149</accession>
<gene>
    <name evidence="2" type="ORF">SAMN04515671_3343</name>
</gene>
<name>A0A1H0R149_9ACTN</name>
<evidence type="ECO:0000313" key="2">
    <source>
        <dbReference type="EMBL" id="SDP23075.1"/>
    </source>
</evidence>
<feature type="domain" description="DUF2087" evidence="1">
    <location>
        <begin position="27"/>
        <end position="93"/>
    </location>
</feature>
<proteinExistence type="predicted"/>
<reference evidence="2 3" key="1">
    <citation type="submission" date="2016-10" db="EMBL/GenBank/DDBJ databases">
        <authorList>
            <person name="de Groot N.N."/>
        </authorList>
    </citation>
    <scope>NUCLEOTIDE SEQUENCE [LARGE SCALE GENOMIC DNA]</scope>
    <source>
        <strain evidence="3">P4-7,KCTC 19426,CECT 7604</strain>
    </source>
</reference>
<dbReference type="RefSeq" id="WP_197676221.1">
    <property type="nucleotide sequence ID" value="NZ_LT629710.1"/>
</dbReference>
<dbReference type="Proteomes" id="UP000198741">
    <property type="component" value="Chromosome I"/>
</dbReference>
<organism evidence="2 3">
    <name type="scientific">Nakamurella panacisegetis</name>
    <dbReference type="NCBI Taxonomy" id="1090615"/>
    <lineage>
        <taxon>Bacteria</taxon>
        <taxon>Bacillati</taxon>
        <taxon>Actinomycetota</taxon>
        <taxon>Actinomycetes</taxon>
        <taxon>Nakamurellales</taxon>
        <taxon>Nakamurellaceae</taxon>
        <taxon>Nakamurella</taxon>
    </lineage>
</organism>
<dbReference type="AlphaFoldDB" id="A0A1H0R149"/>
<dbReference type="Pfam" id="PF09860">
    <property type="entry name" value="DUF2087"/>
    <property type="match status" value="1"/>
</dbReference>
<protein>
    <recommendedName>
        <fullName evidence="1">DUF2087 domain-containing protein</fullName>
    </recommendedName>
</protein>
<evidence type="ECO:0000259" key="1">
    <source>
        <dbReference type="Pfam" id="PF09860"/>
    </source>
</evidence>